<dbReference type="EMBL" id="QLZQ01000005">
    <property type="protein sequence ID" value="RAZ67005.1"/>
    <property type="molecule type" value="Genomic_DNA"/>
</dbReference>
<feature type="transmembrane region" description="Helical" evidence="1">
    <location>
        <begin position="60"/>
        <end position="80"/>
    </location>
</feature>
<dbReference type="RefSeq" id="WP_112233394.1">
    <property type="nucleotide sequence ID" value="NZ_QLZQ01000005.1"/>
</dbReference>
<evidence type="ECO:0000256" key="1">
    <source>
        <dbReference type="SAM" id="Phobius"/>
    </source>
</evidence>
<accession>A0A365K3C2</accession>
<keyword evidence="3" id="KW-1185">Reference proteome</keyword>
<organism evidence="2 3">
    <name type="scientific">Planococcus maitriensis</name>
    <dbReference type="NCBI Taxonomy" id="221799"/>
    <lineage>
        <taxon>Bacteria</taxon>
        <taxon>Bacillati</taxon>
        <taxon>Bacillota</taxon>
        <taxon>Bacilli</taxon>
        <taxon>Bacillales</taxon>
        <taxon>Caryophanaceae</taxon>
        <taxon>Planococcus</taxon>
    </lineage>
</organism>
<feature type="transmembrane region" description="Helical" evidence="1">
    <location>
        <begin position="7"/>
        <end position="28"/>
    </location>
</feature>
<proteinExistence type="predicted"/>
<name>A0A365K3C2_9BACL</name>
<sequence length="89" mass="9833">MKFVCQATAGAIMAHLLYWIVTFAVGYAKTALYQPNIGALWANENVLQPEVPFGYTGSPVWYMASFLATALLIWCLLALYKKAASKPGW</sequence>
<protein>
    <submittedName>
        <fullName evidence="2">Uncharacterized protein</fullName>
    </submittedName>
</protein>
<dbReference type="Proteomes" id="UP000251869">
    <property type="component" value="Unassembled WGS sequence"/>
</dbReference>
<dbReference type="OrthoDB" id="2971310at2"/>
<keyword evidence="1" id="KW-0812">Transmembrane</keyword>
<keyword evidence="1" id="KW-1133">Transmembrane helix</keyword>
<dbReference type="AlphaFoldDB" id="A0A365K3C2"/>
<keyword evidence="1" id="KW-0472">Membrane</keyword>
<evidence type="ECO:0000313" key="2">
    <source>
        <dbReference type="EMBL" id="RAZ67005.1"/>
    </source>
</evidence>
<gene>
    <name evidence="2" type="ORF">DP119_11935</name>
</gene>
<reference evidence="2 3" key="1">
    <citation type="submission" date="2018-06" db="EMBL/GenBank/DDBJ databases">
        <title>The draft genome sequences of strains SCU63 and S1.</title>
        <authorList>
            <person name="Gan L."/>
        </authorList>
    </citation>
    <scope>NUCLEOTIDE SEQUENCE [LARGE SCALE GENOMIC DNA]</scope>
    <source>
        <strain evidence="2 3">S1</strain>
    </source>
</reference>
<evidence type="ECO:0000313" key="3">
    <source>
        <dbReference type="Proteomes" id="UP000251869"/>
    </source>
</evidence>
<comment type="caution">
    <text evidence="2">The sequence shown here is derived from an EMBL/GenBank/DDBJ whole genome shotgun (WGS) entry which is preliminary data.</text>
</comment>